<feature type="transmembrane region" description="Helical" evidence="1">
    <location>
        <begin position="148"/>
        <end position="174"/>
    </location>
</feature>
<feature type="transmembrane region" description="Helical" evidence="1">
    <location>
        <begin position="186"/>
        <end position="208"/>
    </location>
</feature>
<dbReference type="AlphaFoldDB" id="X6P7D6"/>
<feature type="signal peptide" evidence="2">
    <location>
        <begin position="1"/>
        <end position="26"/>
    </location>
</feature>
<sequence length="313" mass="35802">MRLWGHLYKAFTVVILIVVVLDDCGADKKLQLNFSWIGLYYSISEVVTTAVLIHNGVNALQSVISVHETMYCRILAVVALQHPYPNGQPKGPPWLLDLFKMDQLKFLLLRSSIQGDGQDNPWVIDTSEKFLRLHVHAIRTLRYASSQFTFLIICYFGGCLSAIVIGVFECWHLVYDPNSPKGTIAWARFICFYLLNCSSFLLILDALLRMNWVNDRLPSLLYEYGYFEENDDDRLILVKQLKSLPICVQIGGFQISTDMISSTIQVFMLGVLTHIQKRASAVFLDIIPKLKLKLENVLLRIVKKNKLAKLWLC</sequence>
<gene>
    <name evidence="3" type="ORF">RFI_02672</name>
</gene>
<keyword evidence="2" id="KW-0732">Signal</keyword>
<keyword evidence="1" id="KW-0812">Transmembrane</keyword>
<proteinExistence type="predicted"/>
<evidence type="ECO:0000256" key="1">
    <source>
        <dbReference type="SAM" id="Phobius"/>
    </source>
</evidence>
<evidence type="ECO:0008006" key="5">
    <source>
        <dbReference type="Google" id="ProtNLM"/>
    </source>
</evidence>
<feature type="chain" id="PRO_5004975717" description="Gustatory receptor" evidence="2">
    <location>
        <begin position="27"/>
        <end position="313"/>
    </location>
</feature>
<evidence type="ECO:0000313" key="4">
    <source>
        <dbReference type="Proteomes" id="UP000023152"/>
    </source>
</evidence>
<dbReference type="EMBL" id="ASPP01002583">
    <property type="protein sequence ID" value="ETO34420.1"/>
    <property type="molecule type" value="Genomic_DNA"/>
</dbReference>
<keyword evidence="1" id="KW-1133">Transmembrane helix</keyword>
<protein>
    <recommendedName>
        <fullName evidence="5">Gustatory receptor</fullName>
    </recommendedName>
</protein>
<keyword evidence="1" id="KW-0472">Membrane</keyword>
<organism evidence="3 4">
    <name type="scientific">Reticulomyxa filosa</name>
    <dbReference type="NCBI Taxonomy" id="46433"/>
    <lineage>
        <taxon>Eukaryota</taxon>
        <taxon>Sar</taxon>
        <taxon>Rhizaria</taxon>
        <taxon>Retaria</taxon>
        <taxon>Foraminifera</taxon>
        <taxon>Monothalamids</taxon>
        <taxon>Reticulomyxidae</taxon>
        <taxon>Reticulomyxa</taxon>
    </lineage>
</organism>
<dbReference type="Proteomes" id="UP000023152">
    <property type="component" value="Unassembled WGS sequence"/>
</dbReference>
<keyword evidence="4" id="KW-1185">Reference proteome</keyword>
<evidence type="ECO:0000256" key="2">
    <source>
        <dbReference type="SAM" id="SignalP"/>
    </source>
</evidence>
<name>X6P7D6_RETFI</name>
<evidence type="ECO:0000313" key="3">
    <source>
        <dbReference type="EMBL" id="ETO34420.1"/>
    </source>
</evidence>
<comment type="caution">
    <text evidence="3">The sequence shown here is derived from an EMBL/GenBank/DDBJ whole genome shotgun (WGS) entry which is preliminary data.</text>
</comment>
<reference evidence="3 4" key="1">
    <citation type="journal article" date="2013" name="Curr. Biol.">
        <title>The Genome of the Foraminiferan Reticulomyxa filosa.</title>
        <authorList>
            <person name="Glockner G."/>
            <person name="Hulsmann N."/>
            <person name="Schleicher M."/>
            <person name="Noegel A.A."/>
            <person name="Eichinger L."/>
            <person name="Gallinger C."/>
            <person name="Pawlowski J."/>
            <person name="Sierra R."/>
            <person name="Euteneuer U."/>
            <person name="Pillet L."/>
            <person name="Moustafa A."/>
            <person name="Platzer M."/>
            <person name="Groth M."/>
            <person name="Szafranski K."/>
            <person name="Schliwa M."/>
        </authorList>
    </citation>
    <scope>NUCLEOTIDE SEQUENCE [LARGE SCALE GENOMIC DNA]</scope>
</reference>
<accession>X6P7D6</accession>